<dbReference type="Proteomes" id="UP001329430">
    <property type="component" value="Chromosome 1"/>
</dbReference>
<accession>A0AAN7VX56</accession>
<dbReference type="PANTHER" id="PTHR14974">
    <property type="entry name" value="SIMILAR TO RIKEN CDNA 1700025G04 GENE"/>
    <property type="match status" value="1"/>
</dbReference>
<feature type="region of interest" description="Disordered" evidence="1">
    <location>
        <begin position="118"/>
        <end position="152"/>
    </location>
</feature>
<keyword evidence="3" id="KW-1185">Reference proteome</keyword>
<reference evidence="2 3" key="1">
    <citation type="journal article" date="2024" name="Insects">
        <title>An Improved Chromosome-Level Genome Assembly of the Firefly Pyrocoelia pectoralis.</title>
        <authorList>
            <person name="Fu X."/>
            <person name="Meyer-Rochow V.B."/>
            <person name="Ballantyne L."/>
            <person name="Zhu X."/>
        </authorList>
    </citation>
    <scope>NUCLEOTIDE SEQUENCE [LARGE SCALE GENOMIC DNA]</scope>
    <source>
        <strain evidence="2">XCY_ONT2</strain>
    </source>
</reference>
<feature type="compositionally biased region" description="Polar residues" evidence="1">
    <location>
        <begin position="22"/>
        <end position="32"/>
    </location>
</feature>
<organism evidence="2 3">
    <name type="scientific">Pyrocoelia pectoralis</name>
    <dbReference type="NCBI Taxonomy" id="417401"/>
    <lineage>
        <taxon>Eukaryota</taxon>
        <taxon>Metazoa</taxon>
        <taxon>Ecdysozoa</taxon>
        <taxon>Arthropoda</taxon>
        <taxon>Hexapoda</taxon>
        <taxon>Insecta</taxon>
        <taxon>Pterygota</taxon>
        <taxon>Neoptera</taxon>
        <taxon>Endopterygota</taxon>
        <taxon>Coleoptera</taxon>
        <taxon>Polyphaga</taxon>
        <taxon>Elateriformia</taxon>
        <taxon>Elateroidea</taxon>
        <taxon>Lampyridae</taxon>
        <taxon>Lampyrinae</taxon>
        <taxon>Pyrocoelia</taxon>
    </lineage>
</organism>
<comment type="caution">
    <text evidence="2">The sequence shown here is derived from an EMBL/GenBank/DDBJ whole genome shotgun (WGS) entry which is preliminary data.</text>
</comment>
<name>A0AAN7VX56_9COLE</name>
<dbReference type="InterPro" id="IPR027967">
    <property type="entry name" value="DUF4612"/>
</dbReference>
<dbReference type="AlphaFoldDB" id="A0AAN7VX56"/>
<evidence type="ECO:0000313" key="3">
    <source>
        <dbReference type="Proteomes" id="UP001329430"/>
    </source>
</evidence>
<sequence>MGCGHSKINIYPKKYKNRNSPKKTATVNTSEPAEQESAENESELNEKLEDCDPRKTIKVKPFGGPLLAQVEISTSQQNFFKMLDEKIENGPDYDAACEEERVAEASRLRSLLKNWETASAGSRSLPSTPIRKTKVRGNPDKLAEGHTRPNDSIRLNERSHSQIPPSVIHQSYGVTQPTYRQTVYNPVYQQTSSNAYSPAMQYQVLSPMYINQPGYQQPSSKLYPSYNQHGSPIKMVYQTNNVKHIPVEQSQLSYSPSHKVYGSVPKSNSGFTNGDLVVQQQIYNQQMQYQQSREYQQYRQSKEQMLLQQQGFQSSRSYHSSVHIPIVMHNQQNDVSPLHRKQYEMT</sequence>
<evidence type="ECO:0000313" key="2">
    <source>
        <dbReference type="EMBL" id="KAK5650443.1"/>
    </source>
</evidence>
<dbReference type="PANTHER" id="PTHR14974:SF3">
    <property type="entry name" value="SIMILAR TO RIKEN CDNA 1700025G04 GENE"/>
    <property type="match status" value="1"/>
</dbReference>
<evidence type="ECO:0000256" key="1">
    <source>
        <dbReference type="SAM" id="MobiDB-lite"/>
    </source>
</evidence>
<feature type="region of interest" description="Disordered" evidence="1">
    <location>
        <begin position="1"/>
        <end position="52"/>
    </location>
</feature>
<proteinExistence type="predicted"/>
<dbReference type="Pfam" id="PF15389">
    <property type="entry name" value="DUF4612"/>
    <property type="match status" value="1"/>
</dbReference>
<feature type="compositionally biased region" description="Basic and acidic residues" evidence="1">
    <location>
        <begin position="137"/>
        <end position="152"/>
    </location>
</feature>
<dbReference type="EMBL" id="JAVRBK010000001">
    <property type="protein sequence ID" value="KAK5650443.1"/>
    <property type="molecule type" value="Genomic_DNA"/>
</dbReference>
<feature type="compositionally biased region" description="Polar residues" evidence="1">
    <location>
        <begin position="118"/>
        <end position="127"/>
    </location>
</feature>
<feature type="compositionally biased region" description="Acidic residues" evidence="1">
    <location>
        <begin position="33"/>
        <end position="43"/>
    </location>
</feature>
<gene>
    <name evidence="2" type="ORF">RI129_001472</name>
</gene>
<protein>
    <submittedName>
        <fullName evidence="2">Uncharacterized protein</fullName>
    </submittedName>
</protein>